<dbReference type="SUPFAM" id="SSF53098">
    <property type="entry name" value="Ribonuclease H-like"/>
    <property type="match status" value="1"/>
</dbReference>
<dbReference type="EMBL" id="GGMR01015704">
    <property type="protein sequence ID" value="MBY28323.1"/>
    <property type="molecule type" value="Transcribed_RNA"/>
</dbReference>
<dbReference type="InterPro" id="IPR008042">
    <property type="entry name" value="Retrotrans_Pao"/>
</dbReference>
<evidence type="ECO:0000256" key="1">
    <source>
        <dbReference type="SAM" id="MobiDB-lite"/>
    </source>
</evidence>
<dbReference type="GO" id="GO:0042575">
    <property type="term" value="C:DNA polymerase complex"/>
    <property type="evidence" value="ECO:0007669"/>
    <property type="project" value="UniProtKB-ARBA"/>
</dbReference>
<gene>
    <name evidence="3" type="ORF">g.131020</name>
</gene>
<organism evidence="3">
    <name type="scientific">Schizaphis graminum</name>
    <name type="common">Green bug aphid</name>
    <dbReference type="NCBI Taxonomy" id="13262"/>
    <lineage>
        <taxon>Eukaryota</taxon>
        <taxon>Metazoa</taxon>
        <taxon>Ecdysozoa</taxon>
        <taxon>Arthropoda</taxon>
        <taxon>Hexapoda</taxon>
        <taxon>Insecta</taxon>
        <taxon>Pterygota</taxon>
        <taxon>Neoptera</taxon>
        <taxon>Paraneoptera</taxon>
        <taxon>Hemiptera</taxon>
        <taxon>Sternorrhyncha</taxon>
        <taxon>Aphidomorpha</taxon>
        <taxon>Aphidoidea</taxon>
        <taxon>Aphididae</taxon>
        <taxon>Aphidini</taxon>
        <taxon>Schizaphis</taxon>
    </lineage>
</organism>
<dbReference type="CDD" id="cd01644">
    <property type="entry name" value="RT_pepA17"/>
    <property type="match status" value="1"/>
</dbReference>
<accession>A0A2S2PFV9</accession>
<dbReference type="Pfam" id="PF05380">
    <property type="entry name" value="Peptidase_A17"/>
    <property type="match status" value="1"/>
</dbReference>
<dbReference type="InterPro" id="IPR001584">
    <property type="entry name" value="Integrase_cat-core"/>
</dbReference>
<dbReference type="CDD" id="cd00303">
    <property type="entry name" value="retropepsin_like"/>
    <property type="match status" value="1"/>
</dbReference>
<dbReference type="SUPFAM" id="SSF56672">
    <property type="entry name" value="DNA/RNA polymerases"/>
    <property type="match status" value="1"/>
</dbReference>
<name>A0A2S2PFV9_SCHGA</name>
<dbReference type="GO" id="GO:0071897">
    <property type="term" value="P:DNA biosynthetic process"/>
    <property type="evidence" value="ECO:0007669"/>
    <property type="project" value="UniProtKB-ARBA"/>
</dbReference>
<dbReference type="InterPro" id="IPR005312">
    <property type="entry name" value="DUF1759"/>
</dbReference>
<dbReference type="Pfam" id="PF18701">
    <property type="entry name" value="DUF5641"/>
    <property type="match status" value="1"/>
</dbReference>
<protein>
    <recommendedName>
        <fullName evidence="2">Integrase catalytic domain-containing protein</fullName>
    </recommendedName>
</protein>
<dbReference type="Gene3D" id="3.10.10.10">
    <property type="entry name" value="HIV Type 1 Reverse Transcriptase, subunit A, domain 1"/>
    <property type="match status" value="1"/>
</dbReference>
<dbReference type="InterPro" id="IPR021109">
    <property type="entry name" value="Peptidase_aspartic_dom_sf"/>
</dbReference>
<dbReference type="InterPro" id="IPR036397">
    <property type="entry name" value="RNaseH_sf"/>
</dbReference>
<dbReference type="Pfam" id="PF03564">
    <property type="entry name" value="DUF1759"/>
    <property type="match status" value="1"/>
</dbReference>
<feature type="domain" description="Integrase catalytic" evidence="2">
    <location>
        <begin position="1421"/>
        <end position="1605"/>
    </location>
</feature>
<sequence length="1723" mass="196295">MSLDEMMMGQLKDLRKKRGIIKAALTRMKTFVENFDTTVDAISLLEFRQEELPRLNIKFDDIQTQIELIMVEDLDKEEEERSKFENEFFKIRSTIQEIINTRKMFNSSSHNSTLNMSTTQGRVQLPPIKLPEFSGNIQDWEPFFDCFRSMVHEDSSFTSAQKFYYLRSCVTGAALDLIKAVPMTDANYDVAITQLKQRYDNKSLTIQSHIRSLLESPYVENAIAIELQQLHSHVCTHVAALKALDQPVDKWDAWLITIISLRLDKDTSHGWQLHQRNTQLPRYVDLEEFLASRCVAIENSNHSRPKLKGTNTNCIPNQRSKAHNAQKLVLLTEKNDREKCSYCPGKHRIFSCDLFKGLDVNGRLTAVRDAKLCFNCLAPYHSKEYCKSKYSCQICKGRHNTLLHLEKKSGATSQGEDDLINPAKEDTPPTNSQKVSMPAQAIDEYVFLATAVVIVKGNNGSFHKCRAVLDSGSQVNFISKGLSRVLGLRHKPNILPICGIGTSKAQSVESVEVNISSSVKKFDIEITCHILPVIVNKLASIPTPRDGWKIPNELVPFLADPTFYESGSIDLLIGSAFFFDLLGTNRIPLVTGNLCLQDSKFGWIVTGGINATCLVNIGETIGSDQDGHNSAGELTYDDNPKSNQRCLEDDRALHHFQEHTQRNEEGRFVVRLPINISSDMLGSTLGMATTRFLSVEKRLQRDDKLRTEYTNFMNEYIEMGHMKEVQTEVEPSTASFYLPHHAVQKESSLTTKIRVVFDASAKSSSGISLNDILMHGPTVQSDVFTILTRFRMHQYVLTADIEKMFRQVALDQRDWNLQRIVWRDSPTKQLKTFNLTTVTYGMKPASFLATQCLVSLADLVHIDHPRASEVIINDIYMDDLMTGAETEEDCIKLQQELNTILLSAKFPLRKWCSNSTKVLQHVGKKETDPLYTLEIKDGDTVKSLGLQWKPYQDEFHFNIAMEPARSKCTKRTLLSDLNQVFDPLGFLAPVLLKGKIFMQQIWALKVEWDIPLSTDIMDRWKNFMRDLETLKNIYIPRKVIPIVSKFIELHGFCDASEEAYGACIYIRTKGSNETYYAHLLCAKTRIAPLKAMTIPRLELNGALLLAELARKVSDAWETNVHSFQLWTDSTVVLGWLNSHNKRLKTYVANRVNQILEITQTNQWQHVRTNENPADIASRGVKPSQLLNSTFWWNGPEWLTQDKKKWSISALPDEEDTLPEIKPVQLALISIDSSKDLLQYYSSWERLVRATAWLSRFIEFLRTKGSGMNLTQYLVLSELRAAENILIRRAQADDFSLELHMIIKQKEIPKGSKLKGLCPFLRADGLIVVGGRLVNSNIGEKQIHPIVLPAKHKVTRLIFEDYHQTFLHCGPQMLLSEIRQCYWPLKGRIMARSTVMRCINCVRAKPRFETPLMAPLPKQRVQMSRPFTITGVDFAGPLQIQSGIRRVTTKKAWIAVFVCFATRAIHLEAVVGLTSEAFLASLRRFMARRGKSTKIYSDNATNFVGVQKELQAYLTDSERYMAKEGVQWHFNPPSAPHFGGLWENAVKITKHHLYRVIKDSRLNLEELQTLLCQIEACVNSRPMTPLSSDPGEPNALTPAHFLIGGPLLLPPEPDIPSEIVSHLRRWKHVQGLMQLFWKRWHKEYLPQLQVRGRWVTPRKNMSVDDIVIIKEDCTPPTKWKLGRIVQVHPGIDGIVRVVTLQTSAQTKVRRPVAKLCRLPTEDED</sequence>
<dbReference type="InterPro" id="IPR012337">
    <property type="entry name" value="RNaseH-like_sf"/>
</dbReference>
<evidence type="ECO:0000313" key="3">
    <source>
        <dbReference type="EMBL" id="MBY28323.1"/>
    </source>
</evidence>
<dbReference type="Pfam" id="PF17921">
    <property type="entry name" value="Integrase_H2C2"/>
    <property type="match status" value="1"/>
</dbReference>
<dbReference type="InterPro" id="IPR043128">
    <property type="entry name" value="Rev_trsase/Diguanyl_cyclase"/>
</dbReference>
<proteinExistence type="predicted"/>
<dbReference type="Gene3D" id="2.40.70.10">
    <property type="entry name" value="Acid Proteases"/>
    <property type="match status" value="1"/>
</dbReference>
<dbReference type="PROSITE" id="PS50994">
    <property type="entry name" value="INTEGRASE"/>
    <property type="match status" value="1"/>
</dbReference>
<dbReference type="Gene3D" id="3.30.70.270">
    <property type="match status" value="1"/>
</dbReference>
<dbReference type="PANTHER" id="PTHR47331:SF1">
    <property type="entry name" value="GAG-LIKE PROTEIN"/>
    <property type="match status" value="1"/>
</dbReference>
<reference evidence="3" key="1">
    <citation type="submission" date="2018-04" db="EMBL/GenBank/DDBJ databases">
        <title>Transcriptome of Schizaphis graminum biotype I.</title>
        <authorList>
            <person name="Scully E.D."/>
            <person name="Geib S.M."/>
            <person name="Palmer N.A."/>
            <person name="Koch K."/>
            <person name="Bradshaw J."/>
            <person name="Heng-Moss T."/>
            <person name="Sarath G."/>
        </authorList>
    </citation>
    <scope>NUCLEOTIDE SEQUENCE</scope>
</reference>
<dbReference type="InterPro" id="IPR043502">
    <property type="entry name" value="DNA/RNA_pol_sf"/>
</dbReference>
<dbReference type="InterPro" id="IPR040676">
    <property type="entry name" value="DUF5641"/>
</dbReference>
<dbReference type="InterPro" id="IPR041588">
    <property type="entry name" value="Integrase_H2C2"/>
</dbReference>
<feature type="region of interest" description="Disordered" evidence="1">
    <location>
        <begin position="410"/>
        <end position="434"/>
    </location>
</feature>
<dbReference type="GO" id="GO:0003676">
    <property type="term" value="F:nucleic acid binding"/>
    <property type="evidence" value="ECO:0007669"/>
    <property type="project" value="InterPro"/>
</dbReference>
<dbReference type="PANTHER" id="PTHR47331">
    <property type="entry name" value="PHD-TYPE DOMAIN-CONTAINING PROTEIN"/>
    <property type="match status" value="1"/>
</dbReference>
<evidence type="ECO:0000259" key="2">
    <source>
        <dbReference type="PROSITE" id="PS50994"/>
    </source>
</evidence>
<dbReference type="Gene3D" id="3.30.420.10">
    <property type="entry name" value="Ribonuclease H-like superfamily/Ribonuclease H"/>
    <property type="match status" value="1"/>
</dbReference>
<dbReference type="GO" id="GO:0015074">
    <property type="term" value="P:DNA integration"/>
    <property type="evidence" value="ECO:0007669"/>
    <property type="project" value="InterPro"/>
</dbReference>